<feature type="region of interest" description="Disordered" evidence="1">
    <location>
        <begin position="147"/>
        <end position="166"/>
    </location>
</feature>
<evidence type="ECO:0000256" key="2">
    <source>
        <dbReference type="SAM" id="Phobius"/>
    </source>
</evidence>
<evidence type="ECO:0000313" key="5">
    <source>
        <dbReference type="Proteomes" id="UP000184184"/>
    </source>
</evidence>
<keyword evidence="5" id="KW-1185">Reference proteome</keyword>
<protein>
    <recommendedName>
        <fullName evidence="6">Tissue inhibitor of metalloproteinase</fullName>
    </recommendedName>
</protein>
<dbReference type="InterPro" id="IPR008993">
    <property type="entry name" value="TIMP-like_OB-fold"/>
</dbReference>
<proteinExistence type="predicted"/>
<accession>A0A1M7QB34</accession>
<dbReference type="Gene3D" id="2.40.50.120">
    <property type="match status" value="1"/>
</dbReference>
<evidence type="ECO:0000313" key="4">
    <source>
        <dbReference type="EMBL" id="SHN27614.1"/>
    </source>
</evidence>
<keyword evidence="2" id="KW-1133">Transmembrane helix</keyword>
<dbReference type="EMBL" id="FRCZ01000006">
    <property type="protein sequence ID" value="SHN27614.1"/>
    <property type="molecule type" value="Genomic_DNA"/>
</dbReference>
<keyword evidence="2" id="KW-0812">Transmembrane</keyword>
<feature type="signal peptide" evidence="3">
    <location>
        <begin position="1"/>
        <end position="25"/>
    </location>
</feature>
<gene>
    <name evidence="4" type="ORF">SAMN05216179_2983</name>
</gene>
<keyword evidence="3" id="KW-0732">Signal</keyword>
<evidence type="ECO:0008006" key="6">
    <source>
        <dbReference type="Google" id="ProtNLM"/>
    </source>
</evidence>
<dbReference type="RefSeq" id="WP_073202639.1">
    <property type="nucleotide sequence ID" value="NZ_FRCZ01000006.1"/>
</dbReference>
<organism evidence="4 5">
    <name type="scientific">Gracilibacillus kekensis</name>
    <dbReference type="NCBI Taxonomy" id="1027249"/>
    <lineage>
        <taxon>Bacteria</taxon>
        <taxon>Bacillati</taxon>
        <taxon>Bacillota</taxon>
        <taxon>Bacilli</taxon>
        <taxon>Bacillales</taxon>
        <taxon>Bacillaceae</taxon>
        <taxon>Gracilibacillus</taxon>
    </lineage>
</organism>
<dbReference type="Proteomes" id="UP000184184">
    <property type="component" value="Unassembled WGS sequence"/>
</dbReference>
<dbReference type="STRING" id="1027249.SAMN05216179_2983"/>
<evidence type="ECO:0000256" key="3">
    <source>
        <dbReference type="SAM" id="SignalP"/>
    </source>
</evidence>
<dbReference type="OrthoDB" id="8221747at2"/>
<name>A0A1M7QB34_9BACI</name>
<reference evidence="4 5" key="1">
    <citation type="submission" date="2016-11" db="EMBL/GenBank/DDBJ databases">
        <authorList>
            <person name="Jaros S."/>
            <person name="Januszkiewicz K."/>
            <person name="Wedrychowicz H."/>
        </authorList>
    </citation>
    <scope>NUCLEOTIDE SEQUENCE [LARGE SCALE GENOMIC DNA]</scope>
    <source>
        <strain evidence="4 5">CGMCC 1.10681</strain>
    </source>
</reference>
<sequence>MKKIMVLLFIGIIASLFVNPSITHACSCVMPPEVEEALEQADAVFTGEVADIKEKKAKDGYPYKSVTFQVTGIWKGIDANELSIDTGLGGGDCGFEFQKGKEYLVYANKSDFYGTDNLHTTICSRTNTLQLSKEDLTILNEQTNSLSVPEEINSKKDPEQKNPLQQNTNHWPAIIGVSSLIILAFLGVFLKRMR</sequence>
<feature type="transmembrane region" description="Helical" evidence="2">
    <location>
        <begin position="171"/>
        <end position="190"/>
    </location>
</feature>
<keyword evidence="2" id="KW-0472">Membrane</keyword>
<dbReference type="AlphaFoldDB" id="A0A1M7QB34"/>
<dbReference type="SUPFAM" id="SSF50242">
    <property type="entry name" value="TIMP-like"/>
    <property type="match status" value="1"/>
</dbReference>
<evidence type="ECO:0000256" key="1">
    <source>
        <dbReference type="SAM" id="MobiDB-lite"/>
    </source>
</evidence>
<feature type="chain" id="PRO_5012839403" description="Tissue inhibitor of metalloproteinase" evidence="3">
    <location>
        <begin position="26"/>
        <end position="194"/>
    </location>
</feature>